<sequence>TSMPARPSDTRAARLRAAVPSILQWNCNSLKSRLDDLKNRLLTDRFEVILLQEPRMPAQRIRIPLYTTYTAQRANDAHPWAAVLVRNTLGYRQIDTQSYCCSRADFAGVEVRKGAEDYVLVSAYVHPTGDWDPSVVRRMEAELGGGERPVIIGGDLNAHNEAWGDSRTTKRGRELQQTLDGTDLSVANNGEATFLRTGVEGSVIDLTMASAVLHLCAKPQPDGWGSDHAPIIVGRPPKPPSKTCRVVDWAKYRADVAALRAQGRVLDSQTIAEALCAATRTVQVPTTRPNPDFQWLLLRAQRRRAQRRARRTRLPEDKAAFRRSDALFKRHGRRLAREQWALKCESLNGRGGTTSAWRMARTLANRPRPRHPIVTLAIRLHIPTQDAVEMAADALLAPPSLPPIPAKRPRQWSRFAPPTADEMDGGQGDLQMFELRRAIAALPRRRSAPGPDGVTNAALRNLDESALPDLLAHLNEAWRSAVLPPEWRTATVVPVLKPGKPADQLNSYRPIALTSCVGKLLERMVMCRLVHHLETVGALPDCYAGFRRGRCTADAIADLATTLEDGKARRRTTGVVFLDIASAFDGVLHSAIVDSLTRLGVRGRALRYVRAFLQGREARLRASGLYSAPRTLTRGVPQGSVLSPLLFSVALAALPHAARVGPRYKVPLQIATYADDVAIWVSDHGGRRRFVQDKLQRALTNMEYYLATLGLTLSAPKSVALYNGPHRTFDLTLTINGRPLEVRREATYLGLRVDDRVAWEPAVRDALRGTRTTTNILRLLGGARRGTEQRMMLQLYRGLTLARVLYALPLLALTEHQWERIEQAQRVALRVCLGVPRHASSRLTLAEAGMNTVRNTAGERAMRHLVRMQETPSAASLVARISGRRAQLADTLTRLRDIAGAPVRYTAPPPPNEPPIVVAELSVSNLSAKRNVQPTVARQLTEHHCDERYHGWARLYTDGSVRDTTGTATAAAFREDTGRAEAERLVFHASSTTAELAALQLGLRLLDESEPARVVVLADSRAALSLLRSPDRSPQLAREVVARVGELQGKGWIIAFQWLPSHCGTSGNERADQLAARAHDDPGCPLSPVPPFTDARLLVRRRVALSHPELEHGPLPPRLPRRLTRGAAAALHRLRTGSSFTPAGRARWRTDRDGSCGHCGAHGDAEHLMCHCPRFSDARVDLGRAYGALGCPSDTLDELLRPRLPRAGTERALRALATYLGNTGLKDVM</sequence>
<feature type="non-terminal residue" evidence="3">
    <location>
        <position position="1"/>
    </location>
</feature>
<dbReference type="SUPFAM" id="SSF56672">
    <property type="entry name" value="DNA/RNA polymerases"/>
    <property type="match status" value="1"/>
</dbReference>
<dbReference type="InterPro" id="IPR036691">
    <property type="entry name" value="Endo/exonu/phosph_ase_sf"/>
</dbReference>
<dbReference type="InterPro" id="IPR002156">
    <property type="entry name" value="RNaseH_domain"/>
</dbReference>
<dbReference type="SUPFAM" id="SSF56219">
    <property type="entry name" value="DNase I-like"/>
    <property type="match status" value="1"/>
</dbReference>
<evidence type="ECO:0000259" key="2">
    <source>
        <dbReference type="PROSITE" id="PS50879"/>
    </source>
</evidence>
<dbReference type="GO" id="GO:0003676">
    <property type="term" value="F:nucleic acid binding"/>
    <property type="evidence" value="ECO:0007669"/>
    <property type="project" value="InterPro"/>
</dbReference>
<dbReference type="CDD" id="cd09276">
    <property type="entry name" value="Rnase_HI_RT_non_LTR"/>
    <property type="match status" value="1"/>
</dbReference>
<evidence type="ECO:0000259" key="1">
    <source>
        <dbReference type="PROSITE" id="PS50878"/>
    </source>
</evidence>
<dbReference type="Gene3D" id="3.30.420.10">
    <property type="entry name" value="Ribonuclease H-like superfamily/Ribonuclease H"/>
    <property type="match status" value="1"/>
</dbReference>
<dbReference type="Pfam" id="PF00078">
    <property type="entry name" value="RVT_1"/>
    <property type="match status" value="1"/>
</dbReference>
<dbReference type="CDD" id="cd01650">
    <property type="entry name" value="RT_nLTR_like"/>
    <property type="match status" value="1"/>
</dbReference>
<dbReference type="GO" id="GO:0004523">
    <property type="term" value="F:RNA-DNA hybrid ribonuclease activity"/>
    <property type="evidence" value="ECO:0007669"/>
    <property type="project" value="InterPro"/>
</dbReference>
<protein>
    <submittedName>
        <fullName evidence="3">Putative tick transposon</fullName>
    </submittedName>
</protein>
<accession>A0A147BNG8</accession>
<feature type="domain" description="RNase H type-1" evidence="2">
    <location>
        <begin position="949"/>
        <end position="1080"/>
    </location>
</feature>
<evidence type="ECO:0000313" key="3">
    <source>
        <dbReference type="EMBL" id="JAR91992.1"/>
    </source>
</evidence>
<dbReference type="GO" id="GO:0071897">
    <property type="term" value="P:DNA biosynthetic process"/>
    <property type="evidence" value="ECO:0007669"/>
    <property type="project" value="UniProtKB-ARBA"/>
</dbReference>
<dbReference type="PROSITE" id="PS50878">
    <property type="entry name" value="RT_POL"/>
    <property type="match status" value="1"/>
</dbReference>
<dbReference type="AlphaFoldDB" id="A0A147BNG8"/>
<feature type="domain" description="Reverse transcriptase" evidence="1">
    <location>
        <begin position="476"/>
        <end position="753"/>
    </location>
</feature>
<dbReference type="InterPro" id="IPR012337">
    <property type="entry name" value="RNaseH-like_sf"/>
</dbReference>
<dbReference type="EMBL" id="GEGO01003412">
    <property type="protein sequence ID" value="JAR91992.1"/>
    <property type="molecule type" value="Transcribed_RNA"/>
</dbReference>
<dbReference type="GO" id="GO:0042575">
    <property type="term" value="C:DNA polymerase complex"/>
    <property type="evidence" value="ECO:0007669"/>
    <property type="project" value="UniProtKB-ARBA"/>
</dbReference>
<organism evidence="3">
    <name type="scientific">Ixodes ricinus</name>
    <name type="common">Common tick</name>
    <name type="synonym">Acarus ricinus</name>
    <dbReference type="NCBI Taxonomy" id="34613"/>
    <lineage>
        <taxon>Eukaryota</taxon>
        <taxon>Metazoa</taxon>
        <taxon>Ecdysozoa</taxon>
        <taxon>Arthropoda</taxon>
        <taxon>Chelicerata</taxon>
        <taxon>Arachnida</taxon>
        <taxon>Acari</taxon>
        <taxon>Parasitiformes</taxon>
        <taxon>Ixodida</taxon>
        <taxon>Ixodoidea</taxon>
        <taxon>Ixodidae</taxon>
        <taxon>Ixodinae</taxon>
        <taxon>Ixodes</taxon>
    </lineage>
</organism>
<dbReference type="InterPro" id="IPR036397">
    <property type="entry name" value="RNaseH_sf"/>
</dbReference>
<dbReference type="InterPro" id="IPR000477">
    <property type="entry name" value="RT_dom"/>
</dbReference>
<dbReference type="PANTHER" id="PTHR19446">
    <property type="entry name" value="REVERSE TRANSCRIPTASES"/>
    <property type="match status" value="1"/>
</dbReference>
<dbReference type="InterPro" id="IPR005135">
    <property type="entry name" value="Endo/exonuclease/phosphatase"/>
</dbReference>
<dbReference type="Pfam" id="PF00075">
    <property type="entry name" value="RNase_H"/>
    <property type="match status" value="1"/>
</dbReference>
<reference evidence="3" key="1">
    <citation type="journal article" date="2018" name="PLoS Negl. Trop. Dis.">
        <title>Sialome diversity of ticks revealed by RNAseq of single tick salivary glands.</title>
        <authorList>
            <person name="Perner J."/>
            <person name="Kropackova S."/>
            <person name="Kopacek P."/>
            <person name="Ribeiro J.M."/>
        </authorList>
    </citation>
    <scope>NUCLEOTIDE SEQUENCE</scope>
    <source>
        <strain evidence="3">Siblings of single egg batch collected in Ceske Budejovice</strain>
        <tissue evidence="3">Salivary glands</tissue>
    </source>
</reference>
<dbReference type="InterPro" id="IPR043502">
    <property type="entry name" value="DNA/RNA_pol_sf"/>
</dbReference>
<name>A0A147BNG8_IXORI</name>
<dbReference type="SUPFAM" id="SSF53098">
    <property type="entry name" value="Ribonuclease H-like"/>
    <property type="match status" value="1"/>
</dbReference>
<dbReference type="PROSITE" id="PS50879">
    <property type="entry name" value="RNASE_H_1"/>
    <property type="match status" value="1"/>
</dbReference>
<dbReference type="Gene3D" id="3.60.10.10">
    <property type="entry name" value="Endonuclease/exonuclease/phosphatase"/>
    <property type="match status" value="1"/>
</dbReference>
<proteinExistence type="predicted"/>
<dbReference type="Pfam" id="PF14529">
    <property type="entry name" value="Exo_endo_phos_2"/>
    <property type="match status" value="1"/>
</dbReference>